<dbReference type="RefSeq" id="WP_099512100.1">
    <property type="nucleotide sequence ID" value="NZ_CP016616.1"/>
</dbReference>
<feature type="transmembrane region" description="Helical" evidence="4">
    <location>
        <begin position="118"/>
        <end position="140"/>
    </location>
</feature>
<accession>A0A1B2EM16</accession>
<reference evidence="5" key="1">
    <citation type="submission" date="2016-07" db="EMBL/GenBank/DDBJ databases">
        <title>Microvirga ossetica sp. nov. a new species of rhizobia isolated from root nodules of the legume species Vicia alpestris Steven originated from North Ossetia region in the Caucasus.</title>
        <authorList>
            <person name="Safronova V.I."/>
            <person name="Kuznetsova I.G."/>
            <person name="Sazanova A.L."/>
            <person name="Belimov A."/>
            <person name="Andronov E."/>
            <person name="Osledkin Y.S."/>
            <person name="Onishchuk O.P."/>
            <person name="Kurchak O.N."/>
            <person name="Shaposhnikov A.I."/>
            <person name="Willems A."/>
            <person name="Tikhonovich I.A."/>
        </authorList>
    </citation>
    <scope>NUCLEOTIDE SEQUENCE [LARGE SCALE GENOMIC DNA]</scope>
    <source>
        <strain evidence="5">V5/3M</strain>
    </source>
</reference>
<evidence type="ECO:0000256" key="3">
    <source>
        <dbReference type="ARBA" id="ARBA00023136"/>
    </source>
</evidence>
<feature type="transmembrane region" description="Helical" evidence="4">
    <location>
        <begin position="379"/>
        <end position="402"/>
    </location>
</feature>
<gene>
    <name evidence="5" type="ORF">BB934_24725</name>
</gene>
<dbReference type="SUPFAM" id="SSF103473">
    <property type="entry name" value="MFS general substrate transporter"/>
    <property type="match status" value="1"/>
</dbReference>
<dbReference type="GO" id="GO:0022857">
    <property type="term" value="F:transmembrane transporter activity"/>
    <property type="evidence" value="ECO:0007669"/>
    <property type="project" value="InterPro"/>
</dbReference>
<dbReference type="PANTHER" id="PTHR23523">
    <property type="match status" value="1"/>
</dbReference>
<keyword evidence="2 4" id="KW-1133">Transmembrane helix</keyword>
<feature type="transmembrane region" description="Helical" evidence="4">
    <location>
        <begin position="24"/>
        <end position="43"/>
    </location>
</feature>
<feature type="transmembrane region" description="Helical" evidence="4">
    <location>
        <begin position="291"/>
        <end position="310"/>
    </location>
</feature>
<dbReference type="Pfam" id="PF07690">
    <property type="entry name" value="MFS_1"/>
    <property type="match status" value="1"/>
</dbReference>
<feature type="transmembrane region" description="Helical" evidence="4">
    <location>
        <begin position="316"/>
        <end position="337"/>
    </location>
</feature>
<feature type="transmembrane region" description="Helical" evidence="4">
    <location>
        <begin position="225"/>
        <end position="247"/>
    </location>
</feature>
<feature type="transmembrane region" description="Helical" evidence="4">
    <location>
        <begin position="152"/>
        <end position="173"/>
    </location>
</feature>
<dbReference type="AlphaFoldDB" id="A0A1B2EM16"/>
<dbReference type="InterPro" id="IPR052524">
    <property type="entry name" value="MFS_Cyanate_Porter"/>
</dbReference>
<name>A0A1B2EM16_9HYPH</name>
<evidence type="ECO:0000313" key="5">
    <source>
        <dbReference type="EMBL" id="ANY81030.1"/>
    </source>
</evidence>
<keyword evidence="1 4" id="KW-0812">Transmembrane</keyword>
<dbReference type="Gene3D" id="1.20.1250.20">
    <property type="entry name" value="MFS general substrate transporter like domains"/>
    <property type="match status" value="2"/>
</dbReference>
<feature type="transmembrane region" description="Helical" evidence="4">
    <location>
        <begin position="357"/>
        <end position="373"/>
    </location>
</feature>
<dbReference type="EMBL" id="CP016616">
    <property type="protein sequence ID" value="ANY81030.1"/>
    <property type="molecule type" value="Genomic_DNA"/>
</dbReference>
<protein>
    <recommendedName>
        <fullName evidence="6">MFS transporter</fullName>
    </recommendedName>
</protein>
<feature type="transmembrane region" description="Helical" evidence="4">
    <location>
        <begin position="179"/>
        <end position="204"/>
    </location>
</feature>
<sequence length="413" mass="42900">MLTRPDLETKGLEALRSEARSRSLAVSFTMACIVMAAINLRPALTSIATMVTEIQQSLGLRGVWIGVLTTMPVLCFGIFGPLAPLLSAKLGLERAIALLLMGLAAGLALRVLPQSAALFASTLLAGATIGMAGVLLPVVIRRRFPGRLGPMTGLYTMVLSVGGAGAAGLTPVFERAWQSWTLALASWSIPALAAALLWSAFASSGTAATGTAPLPRFSLLLRDRLAWYVTAFMGLQAGLAFIVLGWLPTLLRDRGLDVLNAGVVTSVSILAQTVTALLVPSLATQRVSPRLLIVLVLSATCAGFLGLLYAPLSTRLIWALILGLGQGGLFGLALLFVTLRAPTAEVTAMLSGMSQSIGYLGASLCPFAVSLLRGGNDPFIGPAVIVVAVTAACTWCGLRAAAPAYVLPHIRSS</sequence>
<dbReference type="PANTHER" id="PTHR23523:SF2">
    <property type="entry name" value="2-NITROIMIDAZOLE TRANSPORTER"/>
    <property type="match status" value="1"/>
</dbReference>
<feature type="transmembrane region" description="Helical" evidence="4">
    <location>
        <begin position="63"/>
        <end position="83"/>
    </location>
</feature>
<dbReference type="OrthoDB" id="5317164at2"/>
<proteinExistence type="predicted"/>
<dbReference type="InterPro" id="IPR011701">
    <property type="entry name" value="MFS"/>
</dbReference>
<evidence type="ECO:0000256" key="2">
    <source>
        <dbReference type="ARBA" id="ARBA00022989"/>
    </source>
</evidence>
<evidence type="ECO:0008006" key="6">
    <source>
        <dbReference type="Google" id="ProtNLM"/>
    </source>
</evidence>
<dbReference type="KEGG" id="moc:BB934_24725"/>
<dbReference type="InterPro" id="IPR036259">
    <property type="entry name" value="MFS_trans_sf"/>
</dbReference>
<organism evidence="5">
    <name type="scientific">Microvirga ossetica</name>
    <dbReference type="NCBI Taxonomy" id="1882682"/>
    <lineage>
        <taxon>Bacteria</taxon>
        <taxon>Pseudomonadati</taxon>
        <taxon>Pseudomonadota</taxon>
        <taxon>Alphaproteobacteria</taxon>
        <taxon>Hyphomicrobiales</taxon>
        <taxon>Methylobacteriaceae</taxon>
        <taxon>Microvirga</taxon>
    </lineage>
</organism>
<evidence type="ECO:0000256" key="4">
    <source>
        <dbReference type="SAM" id="Phobius"/>
    </source>
</evidence>
<feature type="transmembrane region" description="Helical" evidence="4">
    <location>
        <begin position="95"/>
        <end position="112"/>
    </location>
</feature>
<evidence type="ECO:0000256" key="1">
    <source>
        <dbReference type="ARBA" id="ARBA00022692"/>
    </source>
</evidence>
<feature type="transmembrane region" description="Helical" evidence="4">
    <location>
        <begin position="259"/>
        <end position="279"/>
    </location>
</feature>
<keyword evidence="3 4" id="KW-0472">Membrane</keyword>